<evidence type="ECO:0000256" key="6">
    <source>
        <dbReference type="ARBA" id="ARBA00022438"/>
    </source>
</evidence>
<dbReference type="PANTHER" id="PTHR11533">
    <property type="entry name" value="PROTEASE M1 ZINC METALLOPROTEASE"/>
    <property type="match status" value="1"/>
</dbReference>
<dbReference type="InterPro" id="IPR014782">
    <property type="entry name" value="Peptidase_M1_dom"/>
</dbReference>
<dbReference type="Pfam" id="PF01433">
    <property type="entry name" value="Peptidase_M1"/>
    <property type="match status" value="1"/>
</dbReference>
<dbReference type="GO" id="GO:0070006">
    <property type="term" value="F:metalloaminopeptidase activity"/>
    <property type="evidence" value="ECO:0007669"/>
    <property type="project" value="TreeGrafter"/>
</dbReference>
<evidence type="ECO:0000259" key="16">
    <source>
        <dbReference type="Pfam" id="PF17900"/>
    </source>
</evidence>
<dbReference type="InterPro" id="IPR045357">
    <property type="entry name" value="Aminopeptidase_N-like_N"/>
</dbReference>
<evidence type="ECO:0000256" key="2">
    <source>
        <dbReference type="ARBA" id="ARBA00001947"/>
    </source>
</evidence>
<sequence>MRALTVEEARQRATDIAVRSYQVDFDLTGTGDTFVTTSRIRFGATSSSTWVDVKPERLLAVELNGAALDVALLAEGRFPLTGLRAENEVVVTAELKYSVDGEGLVRSVDAADGRVYTYGMSSLESAPRYFPCFDQPDLKAPYTVTVQCPEDWVVLGNGAATRTGPGEWALTETRPLATYFVTIVAGPYHLIRSEYDGIPLGLACRQSLAEHLDRDADDLFRTTGQAFDEYHRMFRQRYTFGEYWQVFVPDFNLGAMENPGCVTFADHLVFRSTVTEAERSTRARIVVHELAHMWFGDSVTMKWWNDMWLNESFAEYMAHRVSEDATDYQGNWTDFAFVRRWWGMQTDQSSSTHPVAPDSLKDARQSLDDFDGISYAKGAAVLKQLAKYLGDDVFLKGVNAHLEAHEYGNADLHEFIGKLTEAGARDLDNWSAQWLRTSGLDTITAERTPAGIVLRRTSPDSSRRPHTIGVRGYDADGASATLDVMLDGDAVEVALNNEVVVPDADDDTWAKIRLDATSLANLPAVLPAITDGTTRAVVWNSIRDATAHAEFDPRTALELFTTVIRHEDSDIAVGSLVRWLEDRVLGGYLPYDESRGPVAAALGSKLATTEPGSSLQLATARGFVATTDDADLLQAWLGGSRVPDGLRIDADLRWSLVLRLVRLNVFGAAEIDAELARDSSTEGLVHATRCRSALPDGKEAAWTRIMTDPTVGVQELLAAAEGFWHPGQTAVTAPYVDRFFTDIPRTAEIRSGMVVPLTVHRIVPGFVVEPELLVRAEALAADETVAPGIRRQTANFADNLRRAVAVRRTFGEAGDGE</sequence>
<feature type="domain" description="Aminopeptidase N-like N-terminal" evidence="16">
    <location>
        <begin position="124"/>
        <end position="166"/>
    </location>
</feature>
<dbReference type="GO" id="GO:0008270">
    <property type="term" value="F:zinc ion binding"/>
    <property type="evidence" value="ECO:0007669"/>
    <property type="project" value="InterPro"/>
</dbReference>
<dbReference type="SUPFAM" id="SSF63737">
    <property type="entry name" value="Leukotriene A4 hydrolase N-terminal domain"/>
    <property type="match status" value="1"/>
</dbReference>
<dbReference type="GO" id="GO:0043171">
    <property type="term" value="P:peptide catabolic process"/>
    <property type="evidence" value="ECO:0007669"/>
    <property type="project" value="TreeGrafter"/>
</dbReference>
<feature type="domain" description="ERAP1-like C-terminal" evidence="15">
    <location>
        <begin position="500"/>
        <end position="801"/>
    </location>
</feature>
<evidence type="ECO:0000256" key="7">
    <source>
        <dbReference type="ARBA" id="ARBA00022670"/>
    </source>
</evidence>
<dbReference type="GO" id="GO:0042277">
    <property type="term" value="F:peptide binding"/>
    <property type="evidence" value="ECO:0007669"/>
    <property type="project" value="TreeGrafter"/>
</dbReference>
<dbReference type="EMBL" id="SMKR01000126">
    <property type="protein sequence ID" value="TDD18828.1"/>
    <property type="molecule type" value="Genomic_DNA"/>
</dbReference>
<dbReference type="GO" id="GO:0005615">
    <property type="term" value="C:extracellular space"/>
    <property type="evidence" value="ECO:0007669"/>
    <property type="project" value="TreeGrafter"/>
</dbReference>
<keyword evidence="18" id="KW-1185">Reference proteome</keyword>
<dbReference type="GO" id="GO:0005737">
    <property type="term" value="C:cytoplasm"/>
    <property type="evidence" value="ECO:0007669"/>
    <property type="project" value="TreeGrafter"/>
</dbReference>
<evidence type="ECO:0000256" key="13">
    <source>
        <dbReference type="ARBA" id="ARBA00031533"/>
    </source>
</evidence>
<dbReference type="InterPro" id="IPR012778">
    <property type="entry name" value="Pept_M1_aminopeptidase"/>
</dbReference>
<evidence type="ECO:0000256" key="8">
    <source>
        <dbReference type="ARBA" id="ARBA00022723"/>
    </source>
</evidence>
<dbReference type="Gene3D" id="2.60.40.1730">
    <property type="entry name" value="tricorn interacting facor f3 domain"/>
    <property type="match status" value="1"/>
</dbReference>
<keyword evidence="6 17" id="KW-0031">Aminopeptidase</keyword>
<dbReference type="GO" id="GO:0006508">
    <property type="term" value="P:proteolysis"/>
    <property type="evidence" value="ECO:0007669"/>
    <property type="project" value="UniProtKB-KW"/>
</dbReference>
<dbReference type="Proteomes" id="UP000295172">
    <property type="component" value="Unassembled WGS sequence"/>
</dbReference>
<dbReference type="InterPro" id="IPR024571">
    <property type="entry name" value="ERAP1-like_C_dom"/>
</dbReference>
<dbReference type="InterPro" id="IPR027268">
    <property type="entry name" value="Peptidase_M4/M1_CTD_sf"/>
</dbReference>
<reference evidence="17 18" key="1">
    <citation type="submission" date="2019-02" db="EMBL/GenBank/DDBJ databases">
        <title>Draft genome sequences of novel Actinobacteria.</title>
        <authorList>
            <person name="Sahin N."/>
            <person name="Ay H."/>
            <person name="Saygin H."/>
        </authorList>
    </citation>
    <scope>NUCLEOTIDE SEQUENCE [LARGE SCALE GENOMIC DNA]</scope>
    <source>
        <strain evidence="17 18">16K104</strain>
    </source>
</reference>
<dbReference type="PANTHER" id="PTHR11533:SF174">
    <property type="entry name" value="PUROMYCIN-SENSITIVE AMINOPEPTIDASE-RELATED"/>
    <property type="match status" value="1"/>
</dbReference>
<keyword evidence="7" id="KW-0645">Protease</keyword>
<evidence type="ECO:0000259" key="14">
    <source>
        <dbReference type="Pfam" id="PF01433"/>
    </source>
</evidence>
<comment type="caution">
    <text evidence="17">The sequence shown here is derived from an EMBL/GenBank/DDBJ whole genome shotgun (WGS) entry which is preliminary data.</text>
</comment>
<dbReference type="GO" id="GO:0016285">
    <property type="term" value="F:alanyl aminopeptidase activity"/>
    <property type="evidence" value="ECO:0007669"/>
    <property type="project" value="UniProtKB-EC"/>
</dbReference>
<dbReference type="NCBIfam" id="TIGR02412">
    <property type="entry name" value="pepN_strep_liv"/>
    <property type="match status" value="1"/>
</dbReference>
<evidence type="ECO:0000256" key="12">
    <source>
        <dbReference type="ARBA" id="ARBA00029811"/>
    </source>
</evidence>
<dbReference type="SUPFAM" id="SSF55486">
    <property type="entry name" value="Metalloproteases ('zincins'), catalytic domain"/>
    <property type="match status" value="1"/>
</dbReference>
<evidence type="ECO:0000256" key="4">
    <source>
        <dbReference type="ARBA" id="ARBA00012564"/>
    </source>
</evidence>
<evidence type="ECO:0000313" key="18">
    <source>
        <dbReference type="Proteomes" id="UP000295172"/>
    </source>
</evidence>
<accession>A0A4R4WI13</accession>
<comment type="catalytic activity">
    <reaction evidence="1">
        <text>Release of an N-terminal amino acid, Xaa-|-Yaa- from a peptide, amide or arylamide. Xaa is preferably Ala, but may be most amino acids including Pro (slow action). When a terminal hydrophobic residue is followed by a prolyl residue, the two may be released as an intact Xaa-Pro dipeptide.</text>
        <dbReference type="EC" id="3.4.11.2"/>
    </reaction>
</comment>
<dbReference type="InterPro" id="IPR042097">
    <property type="entry name" value="Aminopeptidase_N-like_N_sf"/>
</dbReference>
<evidence type="ECO:0000256" key="10">
    <source>
        <dbReference type="ARBA" id="ARBA00022833"/>
    </source>
</evidence>
<keyword evidence="11" id="KW-0482">Metalloprotease</keyword>
<comment type="cofactor">
    <cofactor evidence="2">
        <name>Zn(2+)</name>
        <dbReference type="ChEBI" id="CHEBI:29105"/>
    </cofactor>
</comment>
<proteinExistence type="inferred from homology"/>
<evidence type="ECO:0000313" key="17">
    <source>
        <dbReference type="EMBL" id="TDD18828.1"/>
    </source>
</evidence>
<protein>
    <recommendedName>
        <fullName evidence="5">Aminopeptidase N</fullName>
        <ecNumber evidence="4">3.4.11.2</ecNumber>
    </recommendedName>
    <alternativeName>
        <fullName evidence="12">Alanine aminopeptidase</fullName>
    </alternativeName>
    <alternativeName>
        <fullName evidence="13">Lysyl aminopeptidase</fullName>
    </alternativeName>
</protein>
<evidence type="ECO:0000256" key="9">
    <source>
        <dbReference type="ARBA" id="ARBA00022801"/>
    </source>
</evidence>
<keyword evidence="10" id="KW-0862">Zinc</keyword>
<evidence type="ECO:0000256" key="1">
    <source>
        <dbReference type="ARBA" id="ARBA00000098"/>
    </source>
</evidence>
<organism evidence="17 18">
    <name type="scientific">Kribbella turkmenica</name>
    <dbReference type="NCBI Taxonomy" id="2530375"/>
    <lineage>
        <taxon>Bacteria</taxon>
        <taxon>Bacillati</taxon>
        <taxon>Actinomycetota</taxon>
        <taxon>Actinomycetes</taxon>
        <taxon>Propionibacteriales</taxon>
        <taxon>Kribbellaceae</taxon>
        <taxon>Kribbella</taxon>
    </lineage>
</organism>
<dbReference type="EC" id="3.4.11.2" evidence="4"/>
<evidence type="ECO:0000256" key="3">
    <source>
        <dbReference type="ARBA" id="ARBA00010136"/>
    </source>
</evidence>
<dbReference type="RefSeq" id="WP_132324336.1">
    <property type="nucleotide sequence ID" value="NZ_SMKR01000126.1"/>
</dbReference>
<dbReference type="Pfam" id="PF11838">
    <property type="entry name" value="ERAP1_C"/>
    <property type="match status" value="1"/>
</dbReference>
<dbReference type="PRINTS" id="PR00756">
    <property type="entry name" value="ALADIPTASE"/>
</dbReference>
<dbReference type="InterPro" id="IPR001930">
    <property type="entry name" value="Peptidase_M1"/>
</dbReference>
<evidence type="ECO:0000259" key="15">
    <source>
        <dbReference type="Pfam" id="PF11838"/>
    </source>
</evidence>
<name>A0A4R4WI13_9ACTN</name>
<dbReference type="Pfam" id="PF17900">
    <property type="entry name" value="Peptidase_M1_N"/>
    <property type="match status" value="1"/>
</dbReference>
<feature type="domain" description="Peptidase M1 membrane alanine aminopeptidase" evidence="14">
    <location>
        <begin position="222"/>
        <end position="434"/>
    </location>
</feature>
<dbReference type="Gene3D" id="1.10.390.10">
    <property type="entry name" value="Neutral Protease Domain 2"/>
    <property type="match status" value="1"/>
</dbReference>
<dbReference type="AlphaFoldDB" id="A0A4R4WI13"/>
<keyword evidence="8" id="KW-0479">Metal-binding</keyword>
<dbReference type="InterPro" id="IPR050344">
    <property type="entry name" value="Peptidase_M1_aminopeptidases"/>
</dbReference>
<dbReference type="OrthoDB" id="100605at2"/>
<dbReference type="GO" id="GO:0016020">
    <property type="term" value="C:membrane"/>
    <property type="evidence" value="ECO:0007669"/>
    <property type="project" value="TreeGrafter"/>
</dbReference>
<gene>
    <name evidence="17" type="primary">pepN</name>
    <name evidence="17" type="ORF">E1218_25265</name>
</gene>
<dbReference type="CDD" id="cd09602">
    <property type="entry name" value="M1_APN"/>
    <property type="match status" value="1"/>
</dbReference>
<evidence type="ECO:0000256" key="5">
    <source>
        <dbReference type="ARBA" id="ARBA00015611"/>
    </source>
</evidence>
<comment type="similarity">
    <text evidence="3">Belongs to the peptidase M1 family.</text>
</comment>
<keyword evidence="9 17" id="KW-0378">Hydrolase</keyword>
<evidence type="ECO:0000256" key="11">
    <source>
        <dbReference type="ARBA" id="ARBA00023049"/>
    </source>
</evidence>